<name>A0A1A8VIJ0_PLAOA</name>
<organism evidence="1 2">
    <name type="scientific">Plasmodium ovale curtisi</name>
    <dbReference type="NCBI Taxonomy" id="864141"/>
    <lineage>
        <taxon>Eukaryota</taxon>
        <taxon>Sar</taxon>
        <taxon>Alveolata</taxon>
        <taxon>Apicomplexa</taxon>
        <taxon>Aconoidasida</taxon>
        <taxon>Haemosporida</taxon>
        <taxon>Plasmodiidae</taxon>
        <taxon>Plasmodium</taxon>
        <taxon>Plasmodium (Plasmodium)</taxon>
    </lineage>
</organism>
<sequence length="1133" mass="128234">MSTVPFDHLLGSRKISANNTVETGSLIRSEKCEKNNIDADVYLKVDEEEETLCSDPAGEEKKVCEEKKIQFFTDVEIRICDNYPCKESIKIDMNNAREDSTSEKPLKSELANSNVALNVSTDVGKQDHVMLEGDTYILPCEKTPPKKKRNSSEHYIDETISDREEIMENRVKESFHLLSKPCIPLTGQKSIHVLGYPSISREKGPEEYNLLSCRSKCRERSLSYENVTNFQPSSCEDTLFDHSHEKKKFSDSVLAFNEHLKEAMESGKTYNTAATSTTDGTCTNRCICEKDGPQTGSCETVCSVNDRHPFSPLKSEVQRSVERKGDDSIAVGEVKDVSCKMCDGENTYFHDNSEVVKYHHGEVAAYSDNGSSENGGYNEGNNGCVRENNLIDESDFFEGKKENNISKDKNSIIGGFFEERNMYLGGGNPNDILQRGDRKNVMENYDDQVKETHVNNTNKKRNEKGEAENDLALYREDIWEEKNSRCAHGTDTISNPGGSSVMHEGPIGMPNPDYENECMNAPGRGGDNEISLGKGEFTNEETGENEYYAGSCNISVVNMMEEGSNRYNPNNKENCGTVGSGMITQEYDENRDSLSKVVKGGKRKIKCELNGERKMMKRGKTKLKTNVNEEEKNKIKKKKKKIPGRVYKVIVRGKECWRAEWLVQKNQEEDDIKMDSFNTPSEQRERVDLNSNYMYSQNVDRSNNIKNKKENKGCMQKKSKQFSVSVYGYENARLFALFELIKYNSVPDSLKDEANICIYNIKRNMLNPESSSNKSFSGQFLHFLLADEINECSSVRSNKREKNSVNDFHFCSGCNTDFLRNRDLQRRTADRVVENRQNVHYNDLSIRVNGGNEHTGGCYSGDLYNSEGHQMMDVRKEGVNDLSIPSENNFYSRAHYSNHCTNTHNSNNPSIHNLNNLVYNINSYDFSSRNLENTFISNNNSSINVTSNYNPLYSVFNGEKNEEHTGVLFDTSSGNGNKYINGGKKNWCAHKNNIFQEALNNLERKMGGNLCEPNYSLDHGITRGITGGITTAASHGHVNSQCEARSRQEQMHETSLMYRNFQQPRGANAHNGRVAHEFYDGQDGNDDGNQRSNMDTVAPDFSGKRMNQNIMFIHNQGFTPFNSSNRSVNRINT</sequence>
<dbReference type="AlphaFoldDB" id="A0A1A8VIJ0"/>
<gene>
    <name evidence="1" type="ORF">POVCU2_0004540</name>
</gene>
<evidence type="ECO:0000313" key="2">
    <source>
        <dbReference type="Proteomes" id="UP000078560"/>
    </source>
</evidence>
<reference evidence="2" key="1">
    <citation type="submission" date="2016-05" db="EMBL/GenBank/DDBJ databases">
        <authorList>
            <person name="Naeem Raeece"/>
        </authorList>
    </citation>
    <scope>NUCLEOTIDE SEQUENCE [LARGE SCALE GENOMIC DNA]</scope>
</reference>
<evidence type="ECO:0000313" key="1">
    <source>
        <dbReference type="EMBL" id="SBS80266.1"/>
    </source>
</evidence>
<dbReference type="EMBL" id="FLQU01000058">
    <property type="protein sequence ID" value="SBS80266.1"/>
    <property type="molecule type" value="Genomic_DNA"/>
</dbReference>
<accession>A0A1A8VIJ0</accession>
<protein>
    <submittedName>
        <fullName evidence="1">Uncharacterized protein</fullName>
    </submittedName>
</protein>
<dbReference type="Proteomes" id="UP000078560">
    <property type="component" value="Unassembled WGS sequence"/>
</dbReference>
<proteinExistence type="predicted"/>